<dbReference type="AlphaFoldDB" id="A0A3P7S5Z8"/>
<dbReference type="Pfam" id="PF00078">
    <property type="entry name" value="RVT_1"/>
    <property type="match status" value="1"/>
</dbReference>
<feature type="domain" description="Reverse transcriptase" evidence="1">
    <location>
        <begin position="146"/>
        <end position="219"/>
    </location>
</feature>
<dbReference type="PANTHER" id="PTHR33395">
    <property type="entry name" value="TRANSCRIPTASE, PUTATIVE-RELATED-RELATED"/>
    <property type="match status" value="1"/>
</dbReference>
<dbReference type="EMBL" id="UZAF01000058">
    <property type="protein sequence ID" value="VDO04510.1"/>
    <property type="molecule type" value="Genomic_DNA"/>
</dbReference>
<dbReference type="InterPro" id="IPR000477">
    <property type="entry name" value="RT_dom"/>
</dbReference>
<gene>
    <name evidence="2" type="ORF">HPLM_LOCUS122</name>
</gene>
<evidence type="ECO:0000259" key="1">
    <source>
        <dbReference type="Pfam" id="PF00078"/>
    </source>
</evidence>
<dbReference type="GO" id="GO:0061343">
    <property type="term" value="P:cell adhesion involved in heart morphogenesis"/>
    <property type="evidence" value="ECO:0007669"/>
    <property type="project" value="TreeGrafter"/>
</dbReference>
<dbReference type="SUPFAM" id="SSF56672">
    <property type="entry name" value="DNA/RNA polymerases"/>
    <property type="match status" value="1"/>
</dbReference>
<name>A0A3P7S5Z8_HAEPC</name>
<protein>
    <recommendedName>
        <fullName evidence="1">Reverse transcriptase domain-containing protein</fullName>
    </recommendedName>
</protein>
<dbReference type="Proteomes" id="UP000268014">
    <property type="component" value="Unassembled WGS sequence"/>
</dbReference>
<dbReference type="InterPro" id="IPR043502">
    <property type="entry name" value="DNA/RNA_pol_sf"/>
</dbReference>
<organism evidence="2 3">
    <name type="scientific">Haemonchus placei</name>
    <name type="common">Barber's pole worm</name>
    <dbReference type="NCBI Taxonomy" id="6290"/>
    <lineage>
        <taxon>Eukaryota</taxon>
        <taxon>Metazoa</taxon>
        <taxon>Ecdysozoa</taxon>
        <taxon>Nematoda</taxon>
        <taxon>Chromadorea</taxon>
        <taxon>Rhabditida</taxon>
        <taxon>Rhabditina</taxon>
        <taxon>Rhabditomorpha</taxon>
        <taxon>Strongyloidea</taxon>
        <taxon>Trichostrongylidae</taxon>
        <taxon>Haemonchus</taxon>
    </lineage>
</organism>
<keyword evidence="3" id="KW-1185">Reference proteome</keyword>
<evidence type="ECO:0000313" key="3">
    <source>
        <dbReference type="Proteomes" id="UP000268014"/>
    </source>
</evidence>
<accession>A0A3P7S5Z8</accession>
<reference evidence="2 3" key="1">
    <citation type="submission" date="2018-11" db="EMBL/GenBank/DDBJ databases">
        <authorList>
            <consortium name="Pathogen Informatics"/>
        </authorList>
    </citation>
    <scope>NUCLEOTIDE SEQUENCE [LARGE SCALE GENOMIC DNA]</scope>
    <source>
        <strain evidence="2 3">MHpl1</strain>
    </source>
</reference>
<sequence length="327" mass="36514">MKRFLGYKIRRASAPKNIRNLALMVSKYTKFIPPNPIIIKDDGTKISDDASKVEAFADYFSGVFRSRTNATEVSTSSSSLLSIPLVTSNAVDKHLATLKPSLSPTADNIPQYFFKHFRGALATPLAHIFNLSLLTGQVPTIWKTALVTPIPKVCNASKISDFRPIRVPQGGILSPLLFLIYTNDLLARLKTHPSVRVAAFADDIKVYATYTFQDKEIVQTALNESCPEYGHLASCDLVRDLGVTITRGLKWKLHVDNVYNKAMRVMHSLFRNIHCSDILVWIKLFKMTSRWICKLPQSVSASKTSESFKRALKKIDVLQAIGVEDVA</sequence>
<dbReference type="GO" id="GO:0031012">
    <property type="term" value="C:extracellular matrix"/>
    <property type="evidence" value="ECO:0007669"/>
    <property type="project" value="TreeGrafter"/>
</dbReference>
<dbReference type="PANTHER" id="PTHR33395:SF22">
    <property type="entry name" value="REVERSE TRANSCRIPTASE DOMAIN-CONTAINING PROTEIN"/>
    <property type="match status" value="1"/>
</dbReference>
<dbReference type="GO" id="GO:0007508">
    <property type="term" value="P:larval heart development"/>
    <property type="evidence" value="ECO:0007669"/>
    <property type="project" value="TreeGrafter"/>
</dbReference>
<dbReference type="STRING" id="6290.A0A3P7S5Z8"/>
<evidence type="ECO:0000313" key="2">
    <source>
        <dbReference type="EMBL" id="VDO04510.1"/>
    </source>
</evidence>
<proteinExistence type="predicted"/>
<dbReference type="OrthoDB" id="410104at2759"/>